<reference evidence="2 3" key="1">
    <citation type="submission" date="2019-05" db="EMBL/GenBank/DDBJ databases">
        <title>Tamlana fucoidanivorans sp. nov., isolated from the surface of algae collected from Fujian province in China.</title>
        <authorList>
            <person name="Li J."/>
        </authorList>
    </citation>
    <scope>NUCLEOTIDE SEQUENCE [LARGE SCALE GENOMIC DNA]</scope>
    <source>
        <strain evidence="2 3">CW2-9</strain>
    </source>
</reference>
<name>A0A5C4SFI3_9FLAO</name>
<dbReference type="PROSITE" id="PS51257">
    <property type="entry name" value="PROKAR_LIPOPROTEIN"/>
    <property type="match status" value="1"/>
</dbReference>
<proteinExistence type="predicted"/>
<dbReference type="RefSeq" id="WP_139698748.1">
    <property type="nucleotide sequence ID" value="NZ_CP074074.1"/>
</dbReference>
<dbReference type="GO" id="GO:0005993">
    <property type="term" value="P:trehalose catabolic process"/>
    <property type="evidence" value="ECO:0007669"/>
    <property type="project" value="TreeGrafter"/>
</dbReference>
<protein>
    <recommendedName>
        <fullName evidence="1">Mannosylglycerate hydrolase MGH1-like glycoside hydrolase domain-containing protein</fullName>
    </recommendedName>
</protein>
<dbReference type="GO" id="GO:0004555">
    <property type="term" value="F:alpha,alpha-trehalase activity"/>
    <property type="evidence" value="ECO:0007669"/>
    <property type="project" value="InterPro"/>
</dbReference>
<feature type="domain" description="Mannosylglycerate hydrolase MGH1-like glycoside hydrolase" evidence="1">
    <location>
        <begin position="213"/>
        <end position="405"/>
    </location>
</feature>
<dbReference type="InterPro" id="IPR008928">
    <property type="entry name" value="6-hairpin_glycosidase_sf"/>
</dbReference>
<keyword evidence="3" id="KW-1185">Reference proteome</keyword>
<evidence type="ECO:0000259" key="1">
    <source>
        <dbReference type="Pfam" id="PF22422"/>
    </source>
</evidence>
<dbReference type="OrthoDB" id="9781878at2"/>
<dbReference type="Proteomes" id="UP000308713">
    <property type="component" value="Unassembled WGS sequence"/>
</dbReference>
<organism evidence="2 3">
    <name type="scientific">Allotamlana fucoidanivorans</name>
    <dbReference type="NCBI Taxonomy" id="2583814"/>
    <lineage>
        <taxon>Bacteria</taxon>
        <taxon>Pseudomonadati</taxon>
        <taxon>Bacteroidota</taxon>
        <taxon>Flavobacteriia</taxon>
        <taxon>Flavobacteriales</taxon>
        <taxon>Flavobacteriaceae</taxon>
        <taxon>Allotamlana</taxon>
    </lineage>
</organism>
<dbReference type="SUPFAM" id="SSF48208">
    <property type="entry name" value="Six-hairpin glycosidases"/>
    <property type="match status" value="1"/>
</dbReference>
<dbReference type="PANTHER" id="PTHR23403:SF1">
    <property type="entry name" value="TREHALASE"/>
    <property type="match status" value="1"/>
</dbReference>
<sequence length="443" mass="50783">MLRLKTSLFFIPYIVVSILSSCKDIGSSLRRSSDYNLTSEITKKQLDSLSAEVKLAFTKLRPQSIQPAEGFIKYDYLIPAGFYKQMWDWDGFFIGAHLSSIGKPQYLKYWVLNFIAAADENGYASGCVTTKGPRPLFGKFAMKPFIGQGAYLASKKLKDYNWITPEVYSKIKSVISYREEISFDKNYGLFFWDDAMSSGADNNVVLTNDKNQPGAFLAVDLSAFMYREYLAMKKVAEKLNFTEDAKLYQNKAEKLKTNITKHLWDKEAKSFWNVFKSSGRQYKRVSYSNFIALLHTDLVSQENGRDMIERYLLNKEHMKAKYGLRTLSKQDPDYNNENIIVPYSNWQGPVWPVANYMYFIALKNYGFDEECRELAYTIGTRVLQDIEEYGSMHENYHADTGAPLAPTAEQSKDGVFTGFVGWNLLVQNMLMGVAEGDYLLLEI</sequence>
<dbReference type="InterPro" id="IPR001661">
    <property type="entry name" value="Glyco_hydro_37"/>
</dbReference>
<dbReference type="Gene3D" id="1.50.10.10">
    <property type="match status" value="1"/>
</dbReference>
<comment type="caution">
    <text evidence="2">The sequence shown here is derived from an EMBL/GenBank/DDBJ whole genome shotgun (WGS) entry which is preliminary data.</text>
</comment>
<gene>
    <name evidence="2" type="ORF">FGF67_15885</name>
</gene>
<accession>A0A5C4SFI3</accession>
<dbReference type="EMBL" id="VDCS01000019">
    <property type="protein sequence ID" value="TNJ41493.1"/>
    <property type="molecule type" value="Genomic_DNA"/>
</dbReference>
<dbReference type="AlphaFoldDB" id="A0A5C4SFI3"/>
<evidence type="ECO:0000313" key="2">
    <source>
        <dbReference type="EMBL" id="TNJ41493.1"/>
    </source>
</evidence>
<dbReference type="PANTHER" id="PTHR23403">
    <property type="entry name" value="TREHALASE"/>
    <property type="match status" value="1"/>
</dbReference>
<dbReference type="Pfam" id="PF22422">
    <property type="entry name" value="MGH1-like_GH"/>
    <property type="match status" value="1"/>
</dbReference>
<dbReference type="InterPro" id="IPR012341">
    <property type="entry name" value="6hp_glycosidase-like_sf"/>
</dbReference>
<evidence type="ECO:0000313" key="3">
    <source>
        <dbReference type="Proteomes" id="UP000308713"/>
    </source>
</evidence>
<dbReference type="InterPro" id="IPR054491">
    <property type="entry name" value="MGH1-like_GH"/>
</dbReference>